<dbReference type="EMBL" id="JAWJWF010000003">
    <property type="protein sequence ID" value="KAK6635658.1"/>
    <property type="molecule type" value="Genomic_DNA"/>
</dbReference>
<evidence type="ECO:0000256" key="1">
    <source>
        <dbReference type="SAM" id="MobiDB-lite"/>
    </source>
</evidence>
<evidence type="ECO:0000259" key="3">
    <source>
        <dbReference type="Pfam" id="PF16028"/>
    </source>
</evidence>
<keyword evidence="5" id="KW-1185">Reference proteome</keyword>
<evidence type="ECO:0000313" key="4">
    <source>
        <dbReference type="EMBL" id="KAK6635658.1"/>
    </source>
</evidence>
<dbReference type="Proteomes" id="UP001359485">
    <property type="component" value="Unassembled WGS sequence"/>
</dbReference>
<feature type="transmembrane region" description="Helical" evidence="2">
    <location>
        <begin position="78"/>
        <end position="99"/>
    </location>
</feature>
<sequence length="129" mass="14425">MSSGETGSSGDVEMNPSTGDDRIGNDFENGKHQSSFKLLPVENQSETSKDVRKTNGLSKLELSEFVNDPFWVKLRRTLLCLTILLFLTTFIVSILIIVYTPACEPNHSSKLIKINSNLEEEPFLVEHVP</sequence>
<feature type="compositionally biased region" description="Basic and acidic residues" evidence="1">
    <location>
        <begin position="19"/>
        <end position="31"/>
    </location>
</feature>
<dbReference type="Pfam" id="PF16028">
    <property type="entry name" value="SLC3A2_N"/>
    <property type="match status" value="1"/>
</dbReference>
<gene>
    <name evidence="4" type="ORF">RUM44_000912</name>
</gene>
<feature type="domain" description="Solute carrier family 3 member 2 N-terminal" evidence="3">
    <location>
        <begin position="50"/>
        <end position="111"/>
    </location>
</feature>
<keyword evidence="2" id="KW-1133">Transmembrane helix</keyword>
<evidence type="ECO:0000313" key="5">
    <source>
        <dbReference type="Proteomes" id="UP001359485"/>
    </source>
</evidence>
<dbReference type="InterPro" id="IPR031984">
    <property type="entry name" value="SLC3A2_N"/>
</dbReference>
<dbReference type="PANTHER" id="PTHR46673:SF1">
    <property type="entry name" value="4F2 CELL-SURFACE ANTIGEN HEAVY CHAIN"/>
    <property type="match status" value="1"/>
</dbReference>
<feature type="compositionally biased region" description="Polar residues" evidence="1">
    <location>
        <begin position="32"/>
        <end position="46"/>
    </location>
</feature>
<keyword evidence="2" id="KW-0812">Transmembrane</keyword>
<dbReference type="InterPro" id="IPR042280">
    <property type="entry name" value="SLC3A2"/>
</dbReference>
<comment type="caution">
    <text evidence="4">The sequence shown here is derived from an EMBL/GenBank/DDBJ whole genome shotgun (WGS) entry which is preliminary data.</text>
</comment>
<accession>A0ABR1B6D8</accession>
<keyword evidence="2" id="KW-0472">Membrane</keyword>
<proteinExistence type="predicted"/>
<organism evidence="4 5">
    <name type="scientific">Polyplax serrata</name>
    <name type="common">Common mouse louse</name>
    <dbReference type="NCBI Taxonomy" id="468196"/>
    <lineage>
        <taxon>Eukaryota</taxon>
        <taxon>Metazoa</taxon>
        <taxon>Ecdysozoa</taxon>
        <taxon>Arthropoda</taxon>
        <taxon>Hexapoda</taxon>
        <taxon>Insecta</taxon>
        <taxon>Pterygota</taxon>
        <taxon>Neoptera</taxon>
        <taxon>Paraneoptera</taxon>
        <taxon>Psocodea</taxon>
        <taxon>Troctomorpha</taxon>
        <taxon>Phthiraptera</taxon>
        <taxon>Anoplura</taxon>
        <taxon>Polyplacidae</taxon>
        <taxon>Polyplax</taxon>
    </lineage>
</organism>
<feature type="region of interest" description="Disordered" evidence="1">
    <location>
        <begin position="1"/>
        <end position="53"/>
    </location>
</feature>
<reference evidence="4 5" key="1">
    <citation type="submission" date="2023-09" db="EMBL/GenBank/DDBJ databases">
        <title>Genomes of two closely related lineages of the louse Polyplax serrata with different host specificities.</title>
        <authorList>
            <person name="Martinu J."/>
            <person name="Tarabai H."/>
            <person name="Stefka J."/>
            <person name="Hypsa V."/>
        </authorList>
    </citation>
    <scope>NUCLEOTIDE SEQUENCE [LARGE SCALE GENOMIC DNA]</scope>
    <source>
        <strain evidence="4">98ZLc_SE</strain>
    </source>
</reference>
<protein>
    <recommendedName>
        <fullName evidence="3">Solute carrier family 3 member 2 N-terminal domain-containing protein</fullName>
    </recommendedName>
</protein>
<dbReference type="PANTHER" id="PTHR46673">
    <property type="entry name" value="4F2 CELL-SURFACE ANTIGEN HEAVY CHAIN"/>
    <property type="match status" value="1"/>
</dbReference>
<name>A0ABR1B6D8_POLSC</name>
<evidence type="ECO:0000256" key="2">
    <source>
        <dbReference type="SAM" id="Phobius"/>
    </source>
</evidence>